<feature type="domain" description="Nuclease associated modular" evidence="2">
    <location>
        <begin position="83"/>
        <end position="101"/>
    </location>
</feature>
<dbReference type="Pfam" id="PF07460">
    <property type="entry name" value="NUMOD3"/>
    <property type="match status" value="1"/>
</dbReference>
<evidence type="ECO:0000256" key="1">
    <source>
        <dbReference type="SAM" id="MobiDB-lite"/>
    </source>
</evidence>
<dbReference type="EMBL" id="LAZR01012715">
    <property type="protein sequence ID" value="KKM25453.1"/>
    <property type="molecule type" value="Genomic_DNA"/>
</dbReference>
<proteinExistence type="predicted"/>
<feature type="region of interest" description="Disordered" evidence="1">
    <location>
        <begin position="87"/>
        <end position="123"/>
    </location>
</feature>
<reference evidence="3" key="1">
    <citation type="journal article" date="2015" name="Nature">
        <title>Complex archaea that bridge the gap between prokaryotes and eukaryotes.</title>
        <authorList>
            <person name="Spang A."/>
            <person name="Saw J.H."/>
            <person name="Jorgensen S.L."/>
            <person name="Zaremba-Niedzwiedzka K."/>
            <person name="Martijn J."/>
            <person name="Lind A.E."/>
            <person name="van Eijk R."/>
            <person name="Schleper C."/>
            <person name="Guy L."/>
            <person name="Ettema T.J."/>
        </authorList>
    </citation>
    <scope>NUCLEOTIDE SEQUENCE</scope>
</reference>
<organism evidence="3">
    <name type="scientific">marine sediment metagenome</name>
    <dbReference type="NCBI Taxonomy" id="412755"/>
    <lineage>
        <taxon>unclassified sequences</taxon>
        <taxon>metagenomes</taxon>
        <taxon>ecological metagenomes</taxon>
    </lineage>
</organism>
<dbReference type="GO" id="GO:0003677">
    <property type="term" value="F:DNA binding"/>
    <property type="evidence" value="ECO:0007669"/>
    <property type="project" value="InterPro"/>
</dbReference>
<dbReference type="AlphaFoldDB" id="A0A0F9KTM4"/>
<comment type="caution">
    <text evidence="3">The sequence shown here is derived from an EMBL/GenBank/DDBJ whole genome shotgun (WGS) entry which is preliminary data.</text>
</comment>
<dbReference type="InterPro" id="IPR003611">
    <property type="entry name" value="NUMOD3"/>
</dbReference>
<evidence type="ECO:0000259" key="2">
    <source>
        <dbReference type="Pfam" id="PF07460"/>
    </source>
</evidence>
<evidence type="ECO:0000313" key="3">
    <source>
        <dbReference type="EMBL" id="KKM25453.1"/>
    </source>
</evidence>
<protein>
    <recommendedName>
        <fullName evidence="2">Nuclease associated modular domain-containing protein</fullName>
    </recommendedName>
</protein>
<accession>A0A0F9KTM4</accession>
<sequence>MYNEEIKLYKCRVYLFCNYELLGINSVQIGKECGVCGFTIRKWLRNFNIRIKTKSEITSGKKNSMYGRIGEKSPTYGKHWSWSEESKEKISGKNNPNYGRTGEKHPMFGKTGKNHPNWKGDDVKNLSVNQIHIRVRKVKPKPADGKCKLCHKIADKKGRTKLELYNITKYHHLSLNPDDYQYAHKSCHKGYDNKSRKERKLRRFKENGRNSKM</sequence>
<name>A0A0F9KTM4_9ZZZZ</name>
<gene>
    <name evidence="3" type="ORF">LCGC14_1594820</name>
</gene>